<comment type="caution">
    <text evidence="2">The sequence shown here is derived from an EMBL/GenBank/DDBJ whole genome shotgun (WGS) entry which is preliminary data.</text>
</comment>
<dbReference type="RefSeq" id="WP_110518530.1">
    <property type="nucleotide sequence ID" value="NZ_PDOF01000001.1"/>
</dbReference>
<sequence length="65" mass="7093">MKKIMLSLIVYAAACIAVLLIPASEGYNTVGWKLLVGQVYAIPAFIIALLILLYLDRKHTKSSTA</sequence>
<dbReference type="Pfam" id="PF13209">
    <property type="entry name" value="DUF4017"/>
    <property type="match status" value="1"/>
</dbReference>
<reference evidence="2 3" key="1">
    <citation type="submission" date="2017-10" db="EMBL/GenBank/DDBJ databases">
        <title>Bacillus sp. nov., a halophilic bacterium isolated from a Yangshapao Lake.</title>
        <authorList>
            <person name="Wang H."/>
        </authorList>
    </citation>
    <scope>NUCLEOTIDE SEQUENCE [LARGE SCALE GENOMIC DNA]</scope>
    <source>
        <strain evidence="2 3">YSP-3</strain>
    </source>
</reference>
<dbReference type="Proteomes" id="UP000248066">
    <property type="component" value="Unassembled WGS sequence"/>
</dbReference>
<protein>
    <recommendedName>
        <fullName evidence="4">DUF4017 domain-containing protein</fullName>
    </recommendedName>
</protein>
<dbReference type="AlphaFoldDB" id="A0A2W0HNV0"/>
<keyword evidence="1" id="KW-1133">Transmembrane helix</keyword>
<keyword evidence="1" id="KW-0812">Transmembrane</keyword>
<gene>
    <name evidence="2" type="ORF">CR205_08170</name>
</gene>
<dbReference type="InterPro" id="IPR025090">
    <property type="entry name" value="DUF4017"/>
</dbReference>
<dbReference type="OrthoDB" id="2900729at2"/>
<feature type="transmembrane region" description="Helical" evidence="1">
    <location>
        <begin position="36"/>
        <end position="55"/>
    </location>
</feature>
<organism evidence="2 3">
    <name type="scientific">Alteribacter lacisalsi</name>
    <dbReference type="NCBI Taxonomy" id="2045244"/>
    <lineage>
        <taxon>Bacteria</taxon>
        <taxon>Bacillati</taxon>
        <taxon>Bacillota</taxon>
        <taxon>Bacilli</taxon>
        <taxon>Bacillales</taxon>
        <taxon>Bacillaceae</taxon>
        <taxon>Alteribacter</taxon>
    </lineage>
</organism>
<dbReference type="EMBL" id="PDOF01000001">
    <property type="protein sequence ID" value="PYZ98549.1"/>
    <property type="molecule type" value="Genomic_DNA"/>
</dbReference>
<evidence type="ECO:0008006" key="4">
    <source>
        <dbReference type="Google" id="ProtNLM"/>
    </source>
</evidence>
<accession>A0A2W0HNV0</accession>
<evidence type="ECO:0000313" key="3">
    <source>
        <dbReference type="Proteomes" id="UP000248066"/>
    </source>
</evidence>
<proteinExistence type="predicted"/>
<keyword evidence="3" id="KW-1185">Reference proteome</keyword>
<keyword evidence="1" id="KW-0472">Membrane</keyword>
<name>A0A2W0HNV0_9BACI</name>
<evidence type="ECO:0000256" key="1">
    <source>
        <dbReference type="SAM" id="Phobius"/>
    </source>
</evidence>
<evidence type="ECO:0000313" key="2">
    <source>
        <dbReference type="EMBL" id="PYZ98549.1"/>
    </source>
</evidence>